<evidence type="ECO:0000256" key="1">
    <source>
        <dbReference type="ARBA" id="ARBA00022801"/>
    </source>
</evidence>
<dbReference type="SUPFAM" id="SSF55811">
    <property type="entry name" value="Nudix"/>
    <property type="match status" value="1"/>
</dbReference>
<evidence type="ECO:0000256" key="2">
    <source>
        <dbReference type="SAM" id="MobiDB-lite"/>
    </source>
</evidence>
<dbReference type="GO" id="GO:0004081">
    <property type="term" value="F:bis(5'-nucleosyl)-tetraphosphatase (asymmetrical) activity"/>
    <property type="evidence" value="ECO:0007669"/>
    <property type="project" value="TreeGrafter"/>
</dbReference>
<dbReference type="Gene3D" id="3.90.79.10">
    <property type="entry name" value="Nucleoside Triphosphate Pyrophosphohydrolase"/>
    <property type="match status" value="1"/>
</dbReference>
<dbReference type="GO" id="GO:0006754">
    <property type="term" value="P:ATP biosynthetic process"/>
    <property type="evidence" value="ECO:0007669"/>
    <property type="project" value="TreeGrafter"/>
</dbReference>
<proteinExistence type="predicted"/>
<dbReference type="InterPro" id="IPR000086">
    <property type="entry name" value="NUDIX_hydrolase_dom"/>
</dbReference>
<dbReference type="InterPro" id="IPR051325">
    <property type="entry name" value="Nudix_hydrolase_domain"/>
</dbReference>
<accession>A0A9P9APV5</accession>
<dbReference type="Proteomes" id="UP000777438">
    <property type="component" value="Unassembled WGS sequence"/>
</dbReference>
<evidence type="ECO:0000313" key="4">
    <source>
        <dbReference type="EMBL" id="KAH6894166.1"/>
    </source>
</evidence>
<dbReference type="PANTHER" id="PTHR21340:SF0">
    <property type="entry name" value="BIS(5'-NUCLEOSYL)-TETRAPHOSPHATASE [ASYMMETRICAL]"/>
    <property type="match status" value="1"/>
</dbReference>
<dbReference type="AlphaFoldDB" id="A0A9P9APV5"/>
<comment type="caution">
    <text evidence="4">The sequence shown here is derived from an EMBL/GenBank/DDBJ whole genome shotgun (WGS) entry which is preliminary data.</text>
</comment>
<sequence>MPPFAANPDYTPADFLKTQQRHYASEDFIISCGCVPVDPALRKIAILRETTDPEHEIVSLPKGRKNIGEDLQTAALRETYEETGIRFLGLKLRTATRATPTPKHPSYKEGANPGVTRDVRNHEASSVVMYPDISTGCFKMVFWYPAEGDSTQPPDENTRESWEMNTVVEWVDAHVAASRMSFDADRNVIEKVLADMRYTGYNI</sequence>
<reference evidence="4 5" key="1">
    <citation type="journal article" date="2021" name="Nat. Commun.">
        <title>Genetic determinants of endophytism in the Arabidopsis root mycobiome.</title>
        <authorList>
            <person name="Mesny F."/>
            <person name="Miyauchi S."/>
            <person name="Thiergart T."/>
            <person name="Pickel B."/>
            <person name="Atanasova L."/>
            <person name="Karlsson M."/>
            <person name="Huettel B."/>
            <person name="Barry K.W."/>
            <person name="Haridas S."/>
            <person name="Chen C."/>
            <person name="Bauer D."/>
            <person name="Andreopoulos W."/>
            <person name="Pangilinan J."/>
            <person name="LaButti K."/>
            <person name="Riley R."/>
            <person name="Lipzen A."/>
            <person name="Clum A."/>
            <person name="Drula E."/>
            <person name="Henrissat B."/>
            <person name="Kohler A."/>
            <person name="Grigoriev I.V."/>
            <person name="Martin F.M."/>
            <person name="Hacquard S."/>
        </authorList>
    </citation>
    <scope>NUCLEOTIDE SEQUENCE [LARGE SCALE GENOMIC DNA]</scope>
    <source>
        <strain evidence="4 5">MPI-CAGE-CH-0241</strain>
    </source>
</reference>
<evidence type="ECO:0000259" key="3">
    <source>
        <dbReference type="PROSITE" id="PS51462"/>
    </source>
</evidence>
<keyword evidence="5" id="KW-1185">Reference proteome</keyword>
<dbReference type="OrthoDB" id="10259236at2759"/>
<name>A0A9P9APV5_9HYPO</name>
<dbReference type="PROSITE" id="PS51462">
    <property type="entry name" value="NUDIX"/>
    <property type="match status" value="1"/>
</dbReference>
<gene>
    <name evidence="4" type="ORF">B0T10DRAFT_241107</name>
</gene>
<dbReference type="Pfam" id="PF00293">
    <property type="entry name" value="NUDIX"/>
    <property type="match status" value="1"/>
</dbReference>
<dbReference type="InterPro" id="IPR015797">
    <property type="entry name" value="NUDIX_hydrolase-like_dom_sf"/>
</dbReference>
<keyword evidence="1" id="KW-0378">Hydrolase</keyword>
<feature type="domain" description="Nudix hydrolase" evidence="3">
    <location>
        <begin position="27"/>
        <end position="194"/>
    </location>
</feature>
<dbReference type="InterPro" id="IPR020084">
    <property type="entry name" value="NUDIX_hydrolase_CS"/>
</dbReference>
<feature type="region of interest" description="Disordered" evidence="2">
    <location>
        <begin position="98"/>
        <end position="117"/>
    </location>
</feature>
<dbReference type="PANTHER" id="PTHR21340">
    <property type="entry name" value="DIADENOSINE 5,5-P1,P4-TETRAPHOSPHATE PYROPHOSPHOHYDROLASE MUTT"/>
    <property type="match status" value="1"/>
</dbReference>
<evidence type="ECO:0000313" key="5">
    <source>
        <dbReference type="Proteomes" id="UP000777438"/>
    </source>
</evidence>
<organism evidence="4 5">
    <name type="scientific">Thelonectria olida</name>
    <dbReference type="NCBI Taxonomy" id="1576542"/>
    <lineage>
        <taxon>Eukaryota</taxon>
        <taxon>Fungi</taxon>
        <taxon>Dikarya</taxon>
        <taxon>Ascomycota</taxon>
        <taxon>Pezizomycotina</taxon>
        <taxon>Sordariomycetes</taxon>
        <taxon>Hypocreomycetidae</taxon>
        <taxon>Hypocreales</taxon>
        <taxon>Nectriaceae</taxon>
        <taxon>Thelonectria</taxon>
    </lineage>
</organism>
<dbReference type="GO" id="GO:0006167">
    <property type="term" value="P:AMP biosynthetic process"/>
    <property type="evidence" value="ECO:0007669"/>
    <property type="project" value="TreeGrafter"/>
</dbReference>
<dbReference type="PROSITE" id="PS00893">
    <property type="entry name" value="NUDIX_BOX"/>
    <property type="match status" value="1"/>
</dbReference>
<dbReference type="EMBL" id="JAGPYM010000005">
    <property type="protein sequence ID" value="KAH6894166.1"/>
    <property type="molecule type" value="Genomic_DNA"/>
</dbReference>
<protein>
    <recommendedName>
        <fullName evidence="3">Nudix hydrolase domain-containing protein</fullName>
    </recommendedName>
</protein>